<dbReference type="Gene3D" id="3.30.530.20">
    <property type="match status" value="1"/>
</dbReference>
<evidence type="ECO:0000313" key="4">
    <source>
        <dbReference type="Proteomes" id="UP000562027"/>
    </source>
</evidence>
<evidence type="ECO:0000259" key="2">
    <source>
        <dbReference type="Pfam" id="PF08327"/>
    </source>
</evidence>
<dbReference type="InterPro" id="IPR013538">
    <property type="entry name" value="ASHA1/2-like_C"/>
</dbReference>
<accession>A0A840L4J5</accession>
<dbReference type="InterPro" id="IPR023393">
    <property type="entry name" value="START-like_dom_sf"/>
</dbReference>
<sequence length="147" mass="16479">MPSTFETSRDLPHAPSEVFAAFAAPERLARWWGPAGFRNSFEVCEFRPGGPWRFTMHGPDGSDYPNEARFEEIVRERKIVIRHTCAPLFTLGIVLTPISTGTRLLWSQVFDDAAFAEAVRHIVLPANEQNLDRLTTELRTPGPITAG</sequence>
<dbReference type="AlphaFoldDB" id="A0A840L4J5"/>
<dbReference type="Pfam" id="PF08327">
    <property type="entry name" value="AHSA1"/>
    <property type="match status" value="1"/>
</dbReference>
<dbReference type="EMBL" id="JACHLP010000003">
    <property type="protein sequence ID" value="MBB4843464.1"/>
    <property type="molecule type" value="Genomic_DNA"/>
</dbReference>
<feature type="domain" description="Activator of Hsp90 ATPase homologue 1/2-like C-terminal" evidence="2">
    <location>
        <begin position="14"/>
        <end position="136"/>
    </location>
</feature>
<comment type="similarity">
    <text evidence="1">Belongs to the AHA1 family.</text>
</comment>
<dbReference type="SUPFAM" id="SSF55961">
    <property type="entry name" value="Bet v1-like"/>
    <property type="match status" value="1"/>
</dbReference>
<dbReference type="Proteomes" id="UP000562027">
    <property type="component" value="Unassembled WGS sequence"/>
</dbReference>
<organism evidence="3 4">
    <name type="scientific">Roseateles oligotrophus</name>
    <dbReference type="NCBI Taxonomy" id="1769250"/>
    <lineage>
        <taxon>Bacteria</taxon>
        <taxon>Pseudomonadati</taxon>
        <taxon>Pseudomonadota</taxon>
        <taxon>Betaproteobacteria</taxon>
        <taxon>Burkholderiales</taxon>
        <taxon>Sphaerotilaceae</taxon>
        <taxon>Roseateles</taxon>
    </lineage>
</organism>
<gene>
    <name evidence="3" type="ORF">HNP55_001983</name>
</gene>
<reference evidence="3 4" key="1">
    <citation type="submission" date="2020-08" db="EMBL/GenBank/DDBJ databases">
        <title>Functional genomics of gut bacteria from endangered species of beetles.</title>
        <authorList>
            <person name="Carlos-Shanley C."/>
        </authorList>
    </citation>
    <scope>NUCLEOTIDE SEQUENCE [LARGE SCALE GENOMIC DNA]</scope>
    <source>
        <strain evidence="3 4">S00239</strain>
    </source>
</reference>
<protein>
    <submittedName>
        <fullName evidence="3">Uncharacterized protein YndB with AHSA1/START domain</fullName>
    </submittedName>
</protein>
<evidence type="ECO:0000256" key="1">
    <source>
        <dbReference type="ARBA" id="ARBA00006817"/>
    </source>
</evidence>
<evidence type="ECO:0000313" key="3">
    <source>
        <dbReference type="EMBL" id="MBB4843464.1"/>
    </source>
</evidence>
<keyword evidence="4" id="KW-1185">Reference proteome</keyword>
<comment type="caution">
    <text evidence="3">The sequence shown here is derived from an EMBL/GenBank/DDBJ whole genome shotgun (WGS) entry which is preliminary data.</text>
</comment>
<dbReference type="RefSeq" id="WP_184298742.1">
    <property type="nucleotide sequence ID" value="NZ_JACHLP010000003.1"/>
</dbReference>
<proteinExistence type="inferred from homology"/>
<name>A0A840L4J5_9BURK</name>